<keyword evidence="4" id="KW-0804">Transcription</keyword>
<organism evidence="10 11">
    <name type="scientific">Arsenicicoccus cauae</name>
    <dbReference type="NCBI Taxonomy" id="2663847"/>
    <lineage>
        <taxon>Bacteria</taxon>
        <taxon>Bacillati</taxon>
        <taxon>Actinomycetota</taxon>
        <taxon>Actinomycetes</taxon>
        <taxon>Micrococcales</taxon>
        <taxon>Intrasporangiaceae</taxon>
        <taxon>Arsenicicoccus</taxon>
    </lineage>
</organism>
<dbReference type="InterPro" id="IPR005471">
    <property type="entry name" value="Tscrpt_reg_IclR_N"/>
</dbReference>
<dbReference type="InterPro" id="IPR029016">
    <property type="entry name" value="GAF-like_dom_sf"/>
</dbReference>
<evidence type="ECO:0000259" key="8">
    <source>
        <dbReference type="PROSITE" id="PS51077"/>
    </source>
</evidence>
<dbReference type="GO" id="GO:0045893">
    <property type="term" value="P:positive regulation of DNA-templated transcription"/>
    <property type="evidence" value="ECO:0007669"/>
    <property type="project" value="InterPro"/>
</dbReference>
<feature type="region of interest" description="Disordered" evidence="7">
    <location>
        <begin position="1"/>
        <end position="22"/>
    </location>
</feature>
<dbReference type="PANTHER" id="PTHR30136">
    <property type="entry name" value="HELIX-TURN-HELIX TRANSCRIPTIONAL REGULATOR, ICLR FAMILY"/>
    <property type="match status" value="1"/>
</dbReference>
<evidence type="ECO:0000313" key="11">
    <source>
        <dbReference type="Proteomes" id="UP000431092"/>
    </source>
</evidence>
<comment type="caution">
    <text evidence="10">The sequence shown here is derived from an EMBL/GenBank/DDBJ whole genome shotgun (WGS) entry which is preliminary data.</text>
</comment>
<evidence type="ECO:0000256" key="6">
    <source>
        <dbReference type="ARBA" id="ARBA00070406"/>
    </source>
</evidence>
<dbReference type="Pfam" id="PF01614">
    <property type="entry name" value="IclR_C"/>
    <property type="match status" value="1"/>
</dbReference>
<dbReference type="SMART" id="SM00346">
    <property type="entry name" value="HTH_ICLR"/>
    <property type="match status" value="1"/>
</dbReference>
<dbReference type="GO" id="GO:0006071">
    <property type="term" value="P:glycerol metabolic process"/>
    <property type="evidence" value="ECO:0007669"/>
    <property type="project" value="UniProtKB-KW"/>
</dbReference>
<dbReference type="GO" id="GO:0046278">
    <property type="term" value="P:3,4-dihydroxybenzoate metabolic process"/>
    <property type="evidence" value="ECO:0007669"/>
    <property type="project" value="InterPro"/>
</dbReference>
<dbReference type="Gene3D" id="3.30.450.40">
    <property type="match status" value="1"/>
</dbReference>
<dbReference type="AlphaFoldDB" id="A0A6I3IUQ0"/>
<sequence>MTSTDAAAATAATPAAQAGQAPGDGYVQSLARGLAVIRAFDDEHPEMTLSEVARRTDLSRAAARRFLLTLEALGYVRSDGRTFTLTPQVLRLGFAYLSSQTLPDVAQPHLQDLSERIRESTSVAVLDGDDIVYVARRATTRIMTVSILVGTRFPAYATSMGRVLLSGLPDDQREDYLARVQLERLTPHTVVTVEALRRSLDEVRETGWCMLDQELELGLRSLAVPIRDPRGQVVAAANVSTKVMSTERGQLEGYLDALRDTARAIEEDLRVQT</sequence>
<reference evidence="10 11" key="1">
    <citation type="submission" date="2019-11" db="EMBL/GenBank/DDBJ databases">
        <title>Whole genome sequencing identifies a novel species of the genus Arsenicicoccus isolated from human blood.</title>
        <authorList>
            <person name="Jeong J.H."/>
            <person name="Kweon O.J."/>
            <person name="Kim H.R."/>
            <person name="Kim T.-H."/>
            <person name="Ha S.-M."/>
            <person name="Lee M.-K."/>
        </authorList>
    </citation>
    <scope>NUCLEOTIDE SEQUENCE [LARGE SCALE GENOMIC DNA]</scope>
    <source>
        <strain evidence="10 11">MKL-02</strain>
    </source>
</reference>
<dbReference type="InterPro" id="IPR036388">
    <property type="entry name" value="WH-like_DNA-bd_sf"/>
</dbReference>
<keyword evidence="3" id="KW-0238">DNA-binding</keyword>
<feature type="domain" description="IclR-ED" evidence="9">
    <location>
        <begin position="88"/>
        <end position="271"/>
    </location>
</feature>
<dbReference type="InterPro" id="IPR012794">
    <property type="entry name" value="PcaR_PcaU"/>
</dbReference>
<comment type="function">
    <text evidence="5">May be an activator protein for the gylABX operon.</text>
</comment>
<dbReference type="NCBIfam" id="TIGR02431">
    <property type="entry name" value="pcaR_pcaU"/>
    <property type="match status" value="1"/>
</dbReference>
<gene>
    <name evidence="10" type="ORF">GGG17_08570</name>
</gene>
<dbReference type="PANTHER" id="PTHR30136:SF34">
    <property type="entry name" value="TRANSCRIPTIONAL REGULATOR"/>
    <property type="match status" value="1"/>
</dbReference>
<dbReference type="InterPro" id="IPR036390">
    <property type="entry name" value="WH_DNA-bd_sf"/>
</dbReference>
<dbReference type="GO" id="GO:0003700">
    <property type="term" value="F:DNA-binding transcription factor activity"/>
    <property type="evidence" value="ECO:0007669"/>
    <property type="project" value="TreeGrafter"/>
</dbReference>
<evidence type="ECO:0000256" key="1">
    <source>
        <dbReference type="ARBA" id="ARBA00022798"/>
    </source>
</evidence>
<dbReference type="GO" id="GO:0045892">
    <property type="term" value="P:negative regulation of DNA-templated transcription"/>
    <property type="evidence" value="ECO:0007669"/>
    <property type="project" value="TreeGrafter"/>
</dbReference>
<evidence type="ECO:0000256" key="3">
    <source>
        <dbReference type="ARBA" id="ARBA00023125"/>
    </source>
</evidence>
<keyword evidence="2" id="KW-0805">Transcription regulation</keyword>
<protein>
    <recommendedName>
        <fullName evidence="6">Glycerol operon regulatory protein</fullName>
    </recommendedName>
</protein>
<evidence type="ECO:0000256" key="7">
    <source>
        <dbReference type="SAM" id="MobiDB-lite"/>
    </source>
</evidence>
<feature type="domain" description="HTH iclR-type" evidence="8">
    <location>
        <begin position="27"/>
        <end position="87"/>
    </location>
</feature>
<name>A0A6I3IUQ0_9MICO</name>
<dbReference type="FunFam" id="1.10.10.10:FF:000056">
    <property type="entry name" value="IclR family transcriptional regulator"/>
    <property type="match status" value="1"/>
</dbReference>
<evidence type="ECO:0000313" key="10">
    <source>
        <dbReference type="EMBL" id="MTB72021.1"/>
    </source>
</evidence>
<dbReference type="PROSITE" id="PS51078">
    <property type="entry name" value="ICLR_ED"/>
    <property type="match status" value="1"/>
</dbReference>
<dbReference type="Proteomes" id="UP000431092">
    <property type="component" value="Unassembled WGS sequence"/>
</dbReference>
<dbReference type="InterPro" id="IPR014757">
    <property type="entry name" value="Tscrpt_reg_IclR_C"/>
</dbReference>
<evidence type="ECO:0000256" key="2">
    <source>
        <dbReference type="ARBA" id="ARBA00023015"/>
    </source>
</evidence>
<evidence type="ECO:0000256" key="4">
    <source>
        <dbReference type="ARBA" id="ARBA00023163"/>
    </source>
</evidence>
<proteinExistence type="predicted"/>
<dbReference type="SUPFAM" id="SSF55781">
    <property type="entry name" value="GAF domain-like"/>
    <property type="match status" value="1"/>
</dbReference>
<dbReference type="EMBL" id="WLVL01000028">
    <property type="protein sequence ID" value="MTB72021.1"/>
    <property type="molecule type" value="Genomic_DNA"/>
</dbReference>
<accession>A0A6I3IUQ0</accession>
<keyword evidence="1" id="KW-0319">Glycerol metabolism</keyword>
<evidence type="ECO:0000256" key="5">
    <source>
        <dbReference type="ARBA" id="ARBA00058938"/>
    </source>
</evidence>
<dbReference type="SUPFAM" id="SSF46785">
    <property type="entry name" value="Winged helix' DNA-binding domain"/>
    <property type="match status" value="1"/>
</dbReference>
<keyword evidence="11" id="KW-1185">Reference proteome</keyword>
<dbReference type="InterPro" id="IPR050707">
    <property type="entry name" value="HTH_MetabolicPath_Reg"/>
</dbReference>
<dbReference type="Pfam" id="PF09339">
    <property type="entry name" value="HTH_IclR"/>
    <property type="match status" value="1"/>
</dbReference>
<dbReference type="Gene3D" id="1.10.10.10">
    <property type="entry name" value="Winged helix-like DNA-binding domain superfamily/Winged helix DNA-binding domain"/>
    <property type="match status" value="1"/>
</dbReference>
<dbReference type="RefSeq" id="WP_154593296.1">
    <property type="nucleotide sequence ID" value="NZ_CP171001.1"/>
</dbReference>
<dbReference type="PROSITE" id="PS51077">
    <property type="entry name" value="HTH_ICLR"/>
    <property type="match status" value="1"/>
</dbReference>
<evidence type="ECO:0000259" key="9">
    <source>
        <dbReference type="PROSITE" id="PS51078"/>
    </source>
</evidence>
<dbReference type="GO" id="GO:0003677">
    <property type="term" value="F:DNA binding"/>
    <property type="evidence" value="ECO:0007669"/>
    <property type="project" value="UniProtKB-KW"/>
</dbReference>